<proteinExistence type="predicted"/>
<organism evidence="2 3">
    <name type="scientific">Aromatoleum buckelii</name>
    <dbReference type="NCBI Taxonomy" id="200254"/>
    <lineage>
        <taxon>Bacteria</taxon>
        <taxon>Pseudomonadati</taxon>
        <taxon>Pseudomonadota</taxon>
        <taxon>Betaproteobacteria</taxon>
        <taxon>Rhodocyclales</taxon>
        <taxon>Rhodocyclaceae</taxon>
        <taxon>Aromatoleum</taxon>
    </lineage>
</organism>
<dbReference type="PANTHER" id="PTHR35585:SF1">
    <property type="entry name" value="HHE DOMAIN PROTEIN (AFU_ORTHOLOGUE AFUA_4G00730)"/>
    <property type="match status" value="1"/>
</dbReference>
<dbReference type="Pfam" id="PF01814">
    <property type="entry name" value="Hemerythrin"/>
    <property type="match status" value="1"/>
</dbReference>
<evidence type="ECO:0000313" key="2">
    <source>
        <dbReference type="EMBL" id="NMF93404.1"/>
    </source>
</evidence>
<gene>
    <name evidence="2" type="ORF">GO608_08690</name>
</gene>
<feature type="domain" description="Hemerythrin-like" evidence="1">
    <location>
        <begin position="15"/>
        <end position="131"/>
    </location>
</feature>
<name>A0ABX1N257_9RHOO</name>
<dbReference type="RefSeq" id="WP_169198679.1">
    <property type="nucleotide sequence ID" value="NZ_WTVH02000010.1"/>
</dbReference>
<evidence type="ECO:0000259" key="1">
    <source>
        <dbReference type="Pfam" id="PF01814"/>
    </source>
</evidence>
<dbReference type="EMBL" id="WTVH01000013">
    <property type="protein sequence ID" value="NMF93404.1"/>
    <property type="molecule type" value="Genomic_DNA"/>
</dbReference>
<dbReference type="InterPro" id="IPR012312">
    <property type="entry name" value="Hemerythrin-like"/>
</dbReference>
<dbReference type="Proteomes" id="UP000601990">
    <property type="component" value="Unassembled WGS sequence"/>
</dbReference>
<accession>A0ABX1N257</accession>
<dbReference type="Gene3D" id="1.20.120.520">
    <property type="entry name" value="nmb1532 protein domain like"/>
    <property type="match status" value="1"/>
</dbReference>
<keyword evidence="3" id="KW-1185">Reference proteome</keyword>
<reference evidence="2" key="1">
    <citation type="submission" date="2019-12" db="EMBL/GenBank/DDBJ databases">
        <title>Comparative genomics gives insights into the taxonomy of the Azoarcus-Aromatoleum group and reveals separate origins of nif in the plant-associated Azoarcus and non-plant-associated Aromatoleum sub-groups.</title>
        <authorList>
            <person name="Lafos M."/>
            <person name="Maluk M."/>
            <person name="Batista M."/>
            <person name="Junghare M."/>
            <person name="Carmona M."/>
            <person name="Faoro H."/>
            <person name="Cruz L.M."/>
            <person name="Battistoni F."/>
            <person name="De Souza E."/>
            <person name="Pedrosa F."/>
            <person name="Chen W.-M."/>
            <person name="Poole P.S."/>
            <person name="Dixon R.A."/>
            <person name="James E.K."/>
        </authorList>
    </citation>
    <scope>NUCLEOTIDE SEQUENCE</scope>
    <source>
        <strain evidence="2">U120</strain>
    </source>
</reference>
<dbReference type="PANTHER" id="PTHR35585">
    <property type="entry name" value="HHE DOMAIN PROTEIN (AFU_ORTHOLOGUE AFUA_4G00730)"/>
    <property type="match status" value="1"/>
</dbReference>
<evidence type="ECO:0000313" key="3">
    <source>
        <dbReference type="Proteomes" id="UP000601990"/>
    </source>
</evidence>
<protein>
    <submittedName>
        <fullName evidence="2">Hemerythrin domain-containing protein</fullName>
    </submittedName>
</protein>
<comment type="caution">
    <text evidence="2">The sequence shown here is derived from an EMBL/GenBank/DDBJ whole genome shotgun (WGS) entry which is preliminary data.</text>
</comment>
<sequence>MNKSSLPTGLKDALGALLEDHRKVNKLFGDFEKAKTSEEKAEIARTVCNELTVHATLEEELFYPAVREIDPEKFGDLLDEAKVEHATAKDLIAQIEAMGPDDELFDAKVTVLGEYVKHHVKEEEEELFPKLVAEKCDLRPIAEKMEARRPALSKAA</sequence>